<dbReference type="AlphaFoldDB" id="A0A8J2V2C5"/>
<dbReference type="Pfam" id="PF00672">
    <property type="entry name" value="HAMP"/>
    <property type="match status" value="1"/>
</dbReference>
<dbReference type="SMART" id="SM00387">
    <property type="entry name" value="HATPase_c"/>
    <property type="match status" value="1"/>
</dbReference>
<name>A0A8J2V2C5_9PROT</name>
<feature type="region of interest" description="Disordered" evidence="11">
    <location>
        <begin position="1"/>
        <end position="23"/>
    </location>
</feature>
<dbReference type="InterPro" id="IPR003661">
    <property type="entry name" value="HisK_dim/P_dom"/>
</dbReference>
<dbReference type="Gene3D" id="6.10.340.10">
    <property type="match status" value="1"/>
</dbReference>
<comment type="caution">
    <text evidence="15">The sequence shown here is derived from an EMBL/GenBank/DDBJ whole genome shotgun (WGS) entry which is preliminary data.</text>
</comment>
<reference evidence="15" key="2">
    <citation type="submission" date="2020-09" db="EMBL/GenBank/DDBJ databases">
        <authorList>
            <person name="Sun Q."/>
            <person name="Zhou Y."/>
        </authorList>
    </citation>
    <scope>NUCLEOTIDE SEQUENCE</scope>
    <source>
        <strain evidence="15">CGMCC 1.12921</strain>
    </source>
</reference>
<dbReference type="SMART" id="SM00388">
    <property type="entry name" value="HisKA"/>
    <property type="match status" value="1"/>
</dbReference>
<keyword evidence="9" id="KW-0902">Two-component regulatory system</keyword>
<dbReference type="CDD" id="cd00082">
    <property type="entry name" value="HisKA"/>
    <property type="match status" value="1"/>
</dbReference>
<evidence type="ECO:0000256" key="3">
    <source>
        <dbReference type="ARBA" id="ARBA00012438"/>
    </source>
</evidence>
<evidence type="ECO:0000256" key="12">
    <source>
        <dbReference type="SAM" id="Phobius"/>
    </source>
</evidence>
<evidence type="ECO:0000313" key="15">
    <source>
        <dbReference type="EMBL" id="GGD18022.1"/>
    </source>
</evidence>
<keyword evidence="5" id="KW-0808">Transferase</keyword>
<evidence type="ECO:0000256" key="7">
    <source>
        <dbReference type="ARBA" id="ARBA00022777"/>
    </source>
</evidence>
<comment type="catalytic activity">
    <reaction evidence="1">
        <text>ATP + protein L-histidine = ADP + protein N-phospho-L-histidine.</text>
        <dbReference type="EC" id="2.7.13.3"/>
    </reaction>
</comment>
<dbReference type="PROSITE" id="PS50109">
    <property type="entry name" value="HIS_KIN"/>
    <property type="match status" value="1"/>
</dbReference>
<evidence type="ECO:0000256" key="9">
    <source>
        <dbReference type="ARBA" id="ARBA00023012"/>
    </source>
</evidence>
<evidence type="ECO:0000259" key="14">
    <source>
        <dbReference type="PROSITE" id="PS50885"/>
    </source>
</evidence>
<evidence type="ECO:0000256" key="5">
    <source>
        <dbReference type="ARBA" id="ARBA00022679"/>
    </source>
</evidence>
<dbReference type="EC" id="2.7.13.3" evidence="3"/>
<feature type="transmembrane region" description="Helical" evidence="12">
    <location>
        <begin position="279"/>
        <end position="299"/>
    </location>
</feature>
<feature type="domain" description="HAMP" evidence="14">
    <location>
        <begin position="296"/>
        <end position="353"/>
    </location>
</feature>
<evidence type="ECO:0000256" key="10">
    <source>
        <dbReference type="ARBA" id="ARBA00023136"/>
    </source>
</evidence>
<evidence type="ECO:0000259" key="13">
    <source>
        <dbReference type="PROSITE" id="PS50109"/>
    </source>
</evidence>
<organism evidence="15 16">
    <name type="scientific">Aquisalinus flavus</name>
    <dbReference type="NCBI Taxonomy" id="1526572"/>
    <lineage>
        <taxon>Bacteria</taxon>
        <taxon>Pseudomonadati</taxon>
        <taxon>Pseudomonadota</taxon>
        <taxon>Alphaproteobacteria</taxon>
        <taxon>Parvularculales</taxon>
        <taxon>Parvularculaceae</taxon>
        <taxon>Aquisalinus</taxon>
    </lineage>
</organism>
<dbReference type="PRINTS" id="PR00344">
    <property type="entry name" value="BCTRLSENSOR"/>
</dbReference>
<feature type="transmembrane region" description="Helical" evidence="12">
    <location>
        <begin position="38"/>
        <end position="58"/>
    </location>
</feature>
<keyword evidence="10 12" id="KW-0472">Membrane</keyword>
<dbReference type="PANTHER" id="PTHR45436">
    <property type="entry name" value="SENSOR HISTIDINE KINASE YKOH"/>
    <property type="match status" value="1"/>
</dbReference>
<dbReference type="Gene3D" id="1.10.287.130">
    <property type="match status" value="1"/>
</dbReference>
<dbReference type="CDD" id="cd06225">
    <property type="entry name" value="HAMP"/>
    <property type="match status" value="1"/>
</dbReference>
<dbReference type="InterPro" id="IPR036097">
    <property type="entry name" value="HisK_dim/P_sf"/>
</dbReference>
<keyword evidence="7 15" id="KW-0418">Kinase</keyword>
<dbReference type="InterPro" id="IPR050428">
    <property type="entry name" value="TCS_sensor_his_kinase"/>
</dbReference>
<dbReference type="SUPFAM" id="SSF47384">
    <property type="entry name" value="Homodimeric domain of signal transducing histidine kinase"/>
    <property type="match status" value="1"/>
</dbReference>
<dbReference type="InterPro" id="IPR003594">
    <property type="entry name" value="HATPase_dom"/>
</dbReference>
<dbReference type="InterPro" id="IPR004358">
    <property type="entry name" value="Sig_transdc_His_kin-like_C"/>
</dbReference>
<dbReference type="PROSITE" id="PS50885">
    <property type="entry name" value="HAMP"/>
    <property type="match status" value="1"/>
</dbReference>
<evidence type="ECO:0000256" key="4">
    <source>
        <dbReference type="ARBA" id="ARBA00022553"/>
    </source>
</evidence>
<dbReference type="Pfam" id="PF13755">
    <property type="entry name" value="Sensor_TM1"/>
    <property type="match status" value="1"/>
</dbReference>
<dbReference type="InterPro" id="IPR005467">
    <property type="entry name" value="His_kinase_dom"/>
</dbReference>
<dbReference type="Pfam" id="PF00512">
    <property type="entry name" value="HisKA"/>
    <property type="match status" value="1"/>
</dbReference>
<evidence type="ECO:0000256" key="6">
    <source>
        <dbReference type="ARBA" id="ARBA00022692"/>
    </source>
</evidence>
<evidence type="ECO:0000256" key="1">
    <source>
        <dbReference type="ARBA" id="ARBA00000085"/>
    </source>
</evidence>
<keyword evidence="8 12" id="KW-1133">Transmembrane helix</keyword>
<keyword evidence="16" id="KW-1185">Reference proteome</keyword>
<accession>A0A8J2V2C5</accession>
<evidence type="ECO:0000256" key="11">
    <source>
        <dbReference type="SAM" id="MobiDB-lite"/>
    </source>
</evidence>
<dbReference type="InterPro" id="IPR036890">
    <property type="entry name" value="HATPase_C_sf"/>
</dbReference>
<dbReference type="InterPro" id="IPR003660">
    <property type="entry name" value="HAMP_dom"/>
</dbReference>
<dbReference type="InterPro" id="IPR025908">
    <property type="entry name" value="Sensor_TM1"/>
</dbReference>
<comment type="subcellular location">
    <subcellularLocation>
        <location evidence="2">Membrane</location>
    </subcellularLocation>
</comment>
<dbReference type="GO" id="GO:0016020">
    <property type="term" value="C:membrane"/>
    <property type="evidence" value="ECO:0007669"/>
    <property type="project" value="UniProtKB-SubCell"/>
</dbReference>
<reference evidence="15" key="1">
    <citation type="journal article" date="2014" name="Int. J. Syst. Evol. Microbiol.">
        <title>Complete genome sequence of Corynebacterium casei LMG S-19264T (=DSM 44701T), isolated from a smear-ripened cheese.</title>
        <authorList>
            <consortium name="US DOE Joint Genome Institute (JGI-PGF)"/>
            <person name="Walter F."/>
            <person name="Albersmeier A."/>
            <person name="Kalinowski J."/>
            <person name="Ruckert C."/>
        </authorList>
    </citation>
    <scope>NUCLEOTIDE SEQUENCE</scope>
    <source>
        <strain evidence="15">CGMCC 1.12921</strain>
    </source>
</reference>
<dbReference type="SMART" id="SM00304">
    <property type="entry name" value="HAMP"/>
    <property type="match status" value="1"/>
</dbReference>
<dbReference type="EMBL" id="BMGH01000001">
    <property type="protein sequence ID" value="GGD18022.1"/>
    <property type="molecule type" value="Genomic_DNA"/>
</dbReference>
<keyword evidence="4" id="KW-0597">Phosphoprotein</keyword>
<dbReference type="PANTHER" id="PTHR45436:SF5">
    <property type="entry name" value="SENSOR HISTIDINE KINASE TRCS"/>
    <property type="match status" value="1"/>
</dbReference>
<sequence>MARRPAQETDATQSSARRPSPGAAIRHRLPGGLTFSRLTLTIVIANLIGLVILMLGSLGMTQYRDGLVAAKLEGVRAQAQVIADIMAQVAADDTACDESEVAQTNLTPGCAVTLREDAVNLVFSRVWDSFEGRVRVFNAPRDFDALMGGDPRELLLEDVVLRKDEFEISTLPDIEEAEGVGLLSAWTGFRDWLVEVWPASRFEKDAAKRSLQQELNEAFLSAPSGERGVTSVRYNEEGELVASVSVPIRKVQAVYGVVTAEIGGIQDLVDDARGAILPFFIYALVAAFLSSLLLTAAIAQPIRQLAIAADRVREGIAVAGRVRVPDFSSRHDEIGELSSSLRAMTNAIYARIEAIESFAADVSHELKNPLTSIRSAVETLRIAKTPESQEKLMKVITQDVQRMDRLITDISNASRLDAELARETREVVDLGALLKDIVDMYAATRKEGRAPVSLAGPEVDAQGILLGSPSALGQVFRNLIDNAISFSPADGVVRVRWWLDGEARDNRVIITVSDDGPGIPEESLENIFKRFYTKRPEGTAFGNNSGLGLAISRQIVESHGGHIAATNRTDGASGAIFTVTLPVRSQ</sequence>
<dbReference type="Gene3D" id="3.30.565.10">
    <property type="entry name" value="Histidine kinase-like ATPase, C-terminal domain"/>
    <property type="match status" value="1"/>
</dbReference>
<dbReference type="Proteomes" id="UP000613582">
    <property type="component" value="Unassembled WGS sequence"/>
</dbReference>
<keyword evidence="6 12" id="KW-0812">Transmembrane</keyword>
<dbReference type="RefSeq" id="WP_188157773.1">
    <property type="nucleotide sequence ID" value="NZ_BMGH01000001.1"/>
</dbReference>
<evidence type="ECO:0000256" key="2">
    <source>
        <dbReference type="ARBA" id="ARBA00004370"/>
    </source>
</evidence>
<feature type="domain" description="Histidine kinase" evidence="13">
    <location>
        <begin position="361"/>
        <end position="585"/>
    </location>
</feature>
<dbReference type="Pfam" id="PF02518">
    <property type="entry name" value="HATPase_c"/>
    <property type="match status" value="1"/>
</dbReference>
<evidence type="ECO:0000313" key="16">
    <source>
        <dbReference type="Proteomes" id="UP000613582"/>
    </source>
</evidence>
<evidence type="ECO:0000256" key="8">
    <source>
        <dbReference type="ARBA" id="ARBA00022989"/>
    </source>
</evidence>
<dbReference type="GO" id="GO:0000155">
    <property type="term" value="F:phosphorelay sensor kinase activity"/>
    <property type="evidence" value="ECO:0007669"/>
    <property type="project" value="InterPro"/>
</dbReference>
<gene>
    <name evidence="15" type="ORF">GCM10011342_28540</name>
</gene>
<proteinExistence type="predicted"/>
<dbReference type="SUPFAM" id="SSF55874">
    <property type="entry name" value="ATPase domain of HSP90 chaperone/DNA topoisomerase II/histidine kinase"/>
    <property type="match status" value="1"/>
</dbReference>
<protein>
    <recommendedName>
        <fullName evidence="3">histidine kinase</fullName>
        <ecNumber evidence="3">2.7.13.3</ecNumber>
    </recommendedName>
</protein>